<organism evidence="1 2">
    <name type="scientific">Stentor coeruleus</name>
    <dbReference type="NCBI Taxonomy" id="5963"/>
    <lineage>
        <taxon>Eukaryota</taxon>
        <taxon>Sar</taxon>
        <taxon>Alveolata</taxon>
        <taxon>Ciliophora</taxon>
        <taxon>Postciliodesmatophora</taxon>
        <taxon>Heterotrichea</taxon>
        <taxon>Heterotrichida</taxon>
        <taxon>Stentoridae</taxon>
        <taxon>Stentor</taxon>
    </lineage>
</organism>
<comment type="caution">
    <text evidence="1">The sequence shown here is derived from an EMBL/GenBank/DDBJ whole genome shotgun (WGS) entry which is preliminary data.</text>
</comment>
<evidence type="ECO:0000313" key="2">
    <source>
        <dbReference type="Proteomes" id="UP000187209"/>
    </source>
</evidence>
<name>A0A1R2D1D2_9CILI</name>
<dbReference type="Proteomes" id="UP000187209">
    <property type="component" value="Unassembled WGS sequence"/>
</dbReference>
<reference evidence="1 2" key="1">
    <citation type="submission" date="2016-11" db="EMBL/GenBank/DDBJ databases">
        <title>The macronuclear genome of Stentor coeruleus: a giant cell with tiny introns.</title>
        <authorList>
            <person name="Slabodnick M."/>
            <person name="Ruby J.G."/>
            <person name="Reiff S.B."/>
            <person name="Swart E.C."/>
            <person name="Gosai S."/>
            <person name="Prabakaran S."/>
            <person name="Witkowska E."/>
            <person name="Larue G.E."/>
            <person name="Fisher S."/>
            <person name="Freeman R.M."/>
            <person name="Gunawardena J."/>
            <person name="Chu W."/>
            <person name="Stover N.A."/>
            <person name="Gregory B.D."/>
            <person name="Nowacki M."/>
            <person name="Derisi J."/>
            <person name="Roy S.W."/>
            <person name="Marshall W.F."/>
            <person name="Sood P."/>
        </authorList>
    </citation>
    <scope>NUCLEOTIDE SEQUENCE [LARGE SCALE GENOMIC DNA]</scope>
    <source>
        <strain evidence="1">WM001</strain>
    </source>
</reference>
<keyword evidence="2" id="KW-1185">Reference proteome</keyword>
<accession>A0A1R2D1D2</accession>
<sequence length="352" mass="41550">MLTWTKDVCRNMYKLSKSITQVEKAEFTHKENKLIVLAAPYDIITFENVYQEPLLKLLIDIPKNLVCIQHNPIKTMLRFRHTNSTLNENNPQLSKENHVYEFSCVQDWQECRATLPLHQYHKEKTNDTEVLIRNMHSNIIGKDISKFPFIDNSLVIAMLKDSNPVLVDIPEPLFRQNLGNSISLGDIKMIYDSVVSNLKERNMPESKNYITGNELAHEMFPEIFQKQRDLFTMSFLKLLADNHNITAVVSAPTFVAMQSYWDEILNFSDYNKVLDRKFEESEESVLEKQAILDVVMNSKCWNERFMANRFCYIDKLVNIDEERKKKMVEVFLRYYKEYNAEMEKLMEPIFNE</sequence>
<protein>
    <submittedName>
        <fullName evidence="1">Uncharacterized protein</fullName>
    </submittedName>
</protein>
<dbReference type="EMBL" id="MPUH01000017">
    <property type="protein sequence ID" value="OMJ95051.1"/>
    <property type="molecule type" value="Genomic_DNA"/>
</dbReference>
<evidence type="ECO:0000313" key="1">
    <source>
        <dbReference type="EMBL" id="OMJ95051.1"/>
    </source>
</evidence>
<dbReference type="AlphaFoldDB" id="A0A1R2D1D2"/>
<proteinExistence type="predicted"/>
<gene>
    <name evidence="1" type="ORF">SteCoe_1585</name>
</gene>